<feature type="transmembrane region" description="Helical" evidence="1">
    <location>
        <begin position="60"/>
        <end position="81"/>
    </location>
</feature>
<accession>A0ABW7ZQ06</accession>
<protein>
    <submittedName>
        <fullName evidence="2">Uncharacterized protein</fullName>
    </submittedName>
</protein>
<evidence type="ECO:0000256" key="1">
    <source>
        <dbReference type="SAM" id="Phobius"/>
    </source>
</evidence>
<feature type="transmembrane region" description="Helical" evidence="1">
    <location>
        <begin position="159"/>
        <end position="178"/>
    </location>
</feature>
<reference evidence="2 3" key="1">
    <citation type="submission" date="2024-10" db="EMBL/GenBank/DDBJ databases">
        <title>The Natural Products Discovery Center: Release of the First 8490 Sequenced Strains for Exploring Actinobacteria Biosynthetic Diversity.</title>
        <authorList>
            <person name="Kalkreuter E."/>
            <person name="Kautsar S.A."/>
            <person name="Yang D."/>
            <person name="Bader C.D."/>
            <person name="Teijaro C.N."/>
            <person name="Fluegel L."/>
            <person name="Davis C.M."/>
            <person name="Simpson J.R."/>
            <person name="Lauterbach L."/>
            <person name="Steele A.D."/>
            <person name="Gui C."/>
            <person name="Meng S."/>
            <person name="Li G."/>
            <person name="Viehrig K."/>
            <person name="Ye F."/>
            <person name="Su P."/>
            <person name="Kiefer A.F."/>
            <person name="Nichols A."/>
            <person name="Cepeda A.J."/>
            <person name="Yan W."/>
            <person name="Fan B."/>
            <person name="Jiang Y."/>
            <person name="Adhikari A."/>
            <person name="Zheng C.-J."/>
            <person name="Schuster L."/>
            <person name="Cowan T.M."/>
            <person name="Smanski M.J."/>
            <person name="Chevrette M.G."/>
            <person name="De Carvalho L.P.S."/>
            <person name="Shen B."/>
        </authorList>
    </citation>
    <scope>NUCLEOTIDE SEQUENCE [LARGE SCALE GENOMIC DNA]</scope>
    <source>
        <strain evidence="2 3">NPDC049845</strain>
    </source>
</reference>
<organism evidence="2 3">
    <name type="scientific">Micromonospora maritima</name>
    <dbReference type="NCBI Taxonomy" id="986711"/>
    <lineage>
        <taxon>Bacteria</taxon>
        <taxon>Bacillati</taxon>
        <taxon>Actinomycetota</taxon>
        <taxon>Actinomycetes</taxon>
        <taxon>Micromonosporales</taxon>
        <taxon>Micromonosporaceae</taxon>
        <taxon>Micromonospora</taxon>
    </lineage>
</organism>
<dbReference type="EMBL" id="JBITLE010000008">
    <property type="protein sequence ID" value="MFI7264720.1"/>
    <property type="molecule type" value="Genomic_DNA"/>
</dbReference>
<dbReference type="RefSeq" id="WP_396770366.1">
    <property type="nucleotide sequence ID" value="NZ_JBITLA010000009.1"/>
</dbReference>
<keyword evidence="1" id="KW-0472">Membrane</keyword>
<keyword evidence="3" id="KW-1185">Reference proteome</keyword>
<comment type="caution">
    <text evidence="2">The sequence shown here is derived from an EMBL/GenBank/DDBJ whole genome shotgun (WGS) entry which is preliminary data.</text>
</comment>
<gene>
    <name evidence="2" type="ORF">ACIBP4_20755</name>
</gene>
<name>A0ABW7ZQ06_9ACTN</name>
<evidence type="ECO:0000313" key="3">
    <source>
        <dbReference type="Proteomes" id="UP001612812"/>
    </source>
</evidence>
<sequence length="204" mass="22580">MMDGERERQEIRRKRRRFRLLLVGTVLAFALVSLLVGLTAGGAFPGSWLERGDPPGWVEVTGGVLAVLGLVLEIVGLVGLVRSGSYRADRESRLWAVSFRRRRELARAVRRGVVDSPDELPWLRTAAAQMVRLRRQIPIIGGLVTLNLGQLLLSLAPMWFFLFGVTVVTFAFASWQILRDAPRAEAFLRAHPGDPAVTAPTGSR</sequence>
<evidence type="ECO:0000313" key="2">
    <source>
        <dbReference type="EMBL" id="MFI7264720.1"/>
    </source>
</evidence>
<feature type="transmembrane region" description="Helical" evidence="1">
    <location>
        <begin position="20"/>
        <end position="40"/>
    </location>
</feature>
<keyword evidence="1" id="KW-0812">Transmembrane</keyword>
<dbReference type="Proteomes" id="UP001612812">
    <property type="component" value="Unassembled WGS sequence"/>
</dbReference>
<proteinExistence type="predicted"/>
<feature type="transmembrane region" description="Helical" evidence="1">
    <location>
        <begin position="137"/>
        <end position="153"/>
    </location>
</feature>
<keyword evidence="1" id="KW-1133">Transmembrane helix</keyword>